<accession>A0A450SH85</accession>
<keyword evidence="2" id="KW-1133">Transmembrane helix</keyword>
<evidence type="ECO:0000313" key="5">
    <source>
        <dbReference type="EMBL" id="VFK09554.1"/>
    </source>
</evidence>
<name>A0A450SH85_9GAMM</name>
<keyword evidence="2" id="KW-0812">Transmembrane</keyword>
<dbReference type="InterPro" id="IPR001646">
    <property type="entry name" value="5peptide_repeat"/>
</dbReference>
<keyword evidence="1" id="KW-0677">Repeat</keyword>
<dbReference type="SUPFAM" id="SSF141571">
    <property type="entry name" value="Pentapeptide repeat-like"/>
    <property type="match status" value="2"/>
</dbReference>
<evidence type="ECO:0000256" key="2">
    <source>
        <dbReference type="SAM" id="Phobius"/>
    </source>
</evidence>
<feature type="transmembrane region" description="Helical" evidence="2">
    <location>
        <begin position="295"/>
        <end position="315"/>
    </location>
</feature>
<sequence length="759" mass="83539">MSISSAYCIREDEASAEPGMTRFGIPSTTWNTTPRPSVRKAGCRLSLQTALCPAALARRRRVFPAGEPMSNVNEPDRTAPLELLLASVNRSAEHLQRVYLQFTLVWTYYIFVVGTTTHRDLLLGKIQKLPILDVSMSVVVVYTLGPVLFLVLHAYLLAQHRLIAPQSRTVREWPDCRADTIHVLRDLLIFPSPFAHLVAGTTVGRHANSLLTVFALFVMPLLLFSLIVYFFLPYHGKWQTAFQLLVLAADMLLLGAYWPRIAAPDGRWKTWWNRNVMKLLLGHKQFTRSRLSMKLLLLAALGISLFGIGLITPLGNNTWDQIVRLRSLHVEGSGTHVSKKQGLVDFIQEAQRVEPDSTGISDAVVEIMIRTAPHYALSERDLRHAYLFGMDLRGANLQGADLRHADLRSANLEGANLRGARLDHAQLEKARLDNANLKSDAANRKYTTLNGTDLKEVSALGASFNHAHLPGAFLGHADLRGADLSNASFRAATLTGANLRGALLERTDLAGANLTDAHLQGGYLNGADLTVTNLHGAHLNGASLFCADLPGANLSGATLRGADLRGGRIAAVDTGFHNARIDLADIQGLRRKPLGSKRCDKLRETLEAIGRQTEPARGAHILHAIKRLERICREKIPSNLESLRPEQPHFCDPDTGMAGRPKEPVGKHHKRLLNEVLIPLACADGSASIAQRLLSRVAAGDFHERVHKQLACALMDEGCAARDKLREDRWAREQINGMLFDQGAAVDFLGDSMRDLPCP</sequence>
<evidence type="ECO:0000313" key="4">
    <source>
        <dbReference type="EMBL" id="VFJ52512.1"/>
    </source>
</evidence>
<dbReference type="Gene3D" id="2.160.20.80">
    <property type="entry name" value="E3 ubiquitin-protein ligase SopA"/>
    <property type="match status" value="2"/>
</dbReference>
<dbReference type="Pfam" id="PF00805">
    <property type="entry name" value="Pentapeptide"/>
    <property type="match status" value="3"/>
</dbReference>
<protein>
    <submittedName>
        <fullName evidence="4">Uncharacterized protein YjbI, contains pentapeptide repeats</fullName>
    </submittedName>
</protein>
<dbReference type="PANTHER" id="PTHR47485">
    <property type="entry name" value="THYLAKOID LUMENAL 17.4 KDA PROTEIN, CHLOROPLASTIC"/>
    <property type="match status" value="1"/>
</dbReference>
<feature type="transmembrane region" description="Helical" evidence="2">
    <location>
        <begin position="98"/>
        <end position="116"/>
    </location>
</feature>
<evidence type="ECO:0000313" key="3">
    <source>
        <dbReference type="EMBL" id="VFJ50015.1"/>
    </source>
</evidence>
<dbReference type="EMBL" id="CAADEZ010000103">
    <property type="protein sequence ID" value="VFJ52512.1"/>
    <property type="molecule type" value="Genomic_DNA"/>
</dbReference>
<gene>
    <name evidence="4" type="ORF">BECKFM1743A_GA0114220_101036</name>
    <name evidence="5" type="ORF">BECKFM1743B_GA0114221_101086</name>
    <name evidence="3" type="ORF">BECKFM1743C_GA0114222_100791</name>
</gene>
<proteinExistence type="predicted"/>
<evidence type="ECO:0000256" key="1">
    <source>
        <dbReference type="ARBA" id="ARBA00022737"/>
    </source>
</evidence>
<organism evidence="4">
    <name type="scientific">Candidatus Kentrum sp. FM</name>
    <dbReference type="NCBI Taxonomy" id="2126340"/>
    <lineage>
        <taxon>Bacteria</taxon>
        <taxon>Pseudomonadati</taxon>
        <taxon>Pseudomonadota</taxon>
        <taxon>Gammaproteobacteria</taxon>
        <taxon>Candidatus Kentrum</taxon>
    </lineage>
</organism>
<reference evidence="4" key="1">
    <citation type="submission" date="2019-02" db="EMBL/GenBank/DDBJ databases">
        <authorList>
            <person name="Gruber-Vodicka R. H."/>
            <person name="Seah K. B. B."/>
        </authorList>
    </citation>
    <scope>NUCLEOTIDE SEQUENCE</scope>
    <source>
        <strain evidence="4">BECK_BZ163</strain>
        <strain evidence="5">BECK_BZ164</strain>
        <strain evidence="3">BECK_BZ165</strain>
    </source>
</reference>
<dbReference type="EMBL" id="CAADFA010000079">
    <property type="protein sequence ID" value="VFJ50015.1"/>
    <property type="molecule type" value="Genomic_DNA"/>
</dbReference>
<keyword evidence="2" id="KW-0472">Membrane</keyword>
<dbReference type="PANTHER" id="PTHR47485:SF1">
    <property type="entry name" value="THYLAKOID LUMENAL 17.4 KDA PROTEIN, CHLOROPLASTIC"/>
    <property type="match status" value="1"/>
</dbReference>
<dbReference type="EMBL" id="CAADFL010000108">
    <property type="protein sequence ID" value="VFK09554.1"/>
    <property type="molecule type" value="Genomic_DNA"/>
</dbReference>
<feature type="transmembrane region" description="Helical" evidence="2">
    <location>
        <begin position="136"/>
        <end position="158"/>
    </location>
</feature>
<feature type="transmembrane region" description="Helical" evidence="2">
    <location>
        <begin position="238"/>
        <end position="258"/>
    </location>
</feature>
<feature type="transmembrane region" description="Helical" evidence="2">
    <location>
        <begin position="210"/>
        <end position="232"/>
    </location>
</feature>
<dbReference type="AlphaFoldDB" id="A0A450SH85"/>